<protein>
    <recommendedName>
        <fullName evidence="3">DUF2922 domain-containing protein</fullName>
    </recommendedName>
</protein>
<dbReference type="Pfam" id="PF11148">
    <property type="entry name" value="DUF2922"/>
    <property type="match status" value="1"/>
</dbReference>
<dbReference type="RefSeq" id="WP_069365963.1">
    <property type="nucleotide sequence ID" value="NZ_CP012502.1"/>
</dbReference>
<dbReference type="Proteomes" id="UP000094463">
    <property type="component" value="Chromosome"/>
</dbReference>
<keyword evidence="2" id="KW-1185">Reference proteome</keyword>
<accession>A0A1D7QYJ7</accession>
<evidence type="ECO:0008006" key="3">
    <source>
        <dbReference type="Google" id="ProtNLM"/>
    </source>
</evidence>
<name>A0A1D7QYJ7_9BACI</name>
<dbReference type="AlphaFoldDB" id="A0A1D7QYJ7"/>
<gene>
    <name evidence="1" type="ORF">BBEV_2710</name>
</gene>
<dbReference type="OrthoDB" id="2454247at2"/>
<dbReference type="EMBL" id="CP012502">
    <property type="protein sequence ID" value="AOM84048.1"/>
    <property type="molecule type" value="Genomic_DNA"/>
</dbReference>
<evidence type="ECO:0000313" key="1">
    <source>
        <dbReference type="EMBL" id="AOM84048.1"/>
    </source>
</evidence>
<dbReference type="KEGG" id="bbev:BBEV_2710"/>
<proteinExistence type="predicted"/>
<reference evidence="1 2" key="1">
    <citation type="submission" date="2015-08" db="EMBL/GenBank/DDBJ databases">
        <title>The complete genome sequence of Bacillus beveridgei MLTeJB.</title>
        <authorList>
            <person name="Hanson T.E."/>
            <person name="Mesa C."/>
            <person name="Basesman S.M."/>
            <person name="Oremland R.S."/>
        </authorList>
    </citation>
    <scope>NUCLEOTIDE SEQUENCE [LARGE SCALE GENOMIC DNA]</scope>
    <source>
        <strain evidence="1 2">MLTeJB</strain>
    </source>
</reference>
<evidence type="ECO:0000313" key="2">
    <source>
        <dbReference type="Proteomes" id="UP000094463"/>
    </source>
</evidence>
<organism evidence="1 2">
    <name type="scientific">Salisediminibacterium beveridgei</name>
    <dbReference type="NCBI Taxonomy" id="632773"/>
    <lineage>
        <taxon>Bacteria</taxon>
        <taxon>Bacillati</taxon>
        <taxon>Bacillota</taxon>
        <taxon>Bacilli</taxon>
        <taxon>Bacillales</taxon>
        <taxon>Bacillaceae</taxon>
        <taxon>Salisediminibacterium</taxon>
    </lineage>
</organism>
<dbReference type="InterPro" id="IPR021321">
    <property type="entry name" value="DUF2922"/>
</dbReference>
<sequence>MTKQLQLGFRTAEGGSMTLNIDHPVEPANAEQVSLVMDTIIEEEVFFTSTGAPLEKRSARLVERHVEDIELI</sequence>
<dbReference type="STRING" id="632773.BBEV_2710"/>